<name>A0AAD5RK29_9PEZI</name>
<organism evidence="2 3">
    <name type="scientific">Zalerion maritima</name>
    <dbReference type="NCBI Taxonomy" id="339359"/>
    <lineage>
        <taxon>Eukaryota</taxon>
        <taxon>Fungi</taxon>
        <taxon>Dikarya</taxon>
        <taxon>Ascomycota</taxon>
        <taxon>Pezizomycotina</taxon>
        <taxon>Sordariomycetes</taxon>
        <taxon>Lulworthiomycetidae</taxon>
        <taxon>Lulworthiales</taxon>
        <taxon>Lulworthiaceae</taxon>
        <taxon>Zalerion</taxon>
    </lineage>
</organism>
<evidence type="ECO:0000313" key="2">
    <source>
        <dbReference type="EMBL" id="KAJ2895733.1"/>
    </source>
</evidence>
<feature type="region of interest" description="Disordered" evidence="1">
    <location>
        <begin position="209"/>
        <end position="267"/>
    </location>
</feature>
<feature type="region of interest" description="Disordered" evidence="1">
    <location>
        <begin position="285"/>
        <end position="349"/>
    </location>
</feature>
<feature type="compositionally biased region" description="Basic and acidic residues" evidence="1">
    <location>
        <begin position="308"/>
        <end position="319"/>
    </location>
</feature>
<gene>
    <name evidence="2" type="ORF">MKZ38_006205</name>
</gene>
<keyword evidence="3" id="KW-1185">Reference proteome</keyword>
<dbReference type="Proteomes" id="UP001201980">
    <property type="component" value="Unassembled WGS sequence"/>
</dbReference>
<feature type="compositionally biased region" description="Polar residues" evidence="1">
    <location>
        <begin position="297"/>
        <end position="307"/>
    </location>
</feature>
<reference evidence="2" key="1">
    <citation type="submission" date="2022-07" db="EMBL/GenBank/DDBJ databases">
        <title>Draft genome sequence of Zalerion maritima ATCC 34329, a (micro)plastics degrading marine fungus.</title>
        <authorList>
            <person name="Paco A."/>
            <person name="Goncalves M.F.M."/>
            <person name="Rocha-Santos T.A.P."/>
            <person name="Alves A."/>
        </authorList>
    </citation>
    <scope>NUCLEOTIDE SEQUENCE</scope>
    <source>
        <strain evidence="2">ATCC 34329</strain>
    </source>
</reference>
<sequence>MSNSGKCRRGSRKLIREVIGYPVPSYASQTQQYAGQGKSRIVILITEKGCTKVKDFVLGRTGCQARSLLTSTRGSIRYSRTPKVEAQPKIQWPVETPISDALSRMRGLVFTCSSIVNASGEKELWTETAFRAMASHSLEEGVRECLHDTQIWAYQGVKAAWRELYEKVKQVAGPTSPQDQHYVVAIANKALKMGQEAELKLVAMEQALDTEDEKRKKQGTKEKETKHVRTREQGHGSLHLKTEKGLSKPEESMCVPKRSGSPFPLPLLDPKLNKWQARLADAMVKDENQSDERSDAASGQNPSPNSPEKNKALNEDVRGQDCMPGGSNVSSGQHSTTEHAASLSPEDQRKMDILRSNSKALGLPVEDYSCPANAGQDDSPQGTKLQGKEAQKDLAPTPTSPPRDEQTTTSNVAPPPVPPKEKLETDQVDNSDSSFEELGCDISSLTGPDSVFWH</sequence>
<accession>A0AAD5RK29</accession>
<comment type="caution">
    <text evidence="2">The sequence shown here is derived from an EMBL/GenBank/DDBJ whole genome shotgun (WGS) entry which is preliminary data.</text>
</comment>
<feature type="compositionally biased region" description="Basic and acidic residues" evidence="1">
    <location>
        <begin position="285"/>
        <end position="295"/>
    </location>
</feature>
<evidence type="ECO:0000313" key="3">
    <source>
        <dbReference type="Proteomes" id="UP001201980"/>
    </source>
</evidence>
<feature type="compositionally biased region" description="Acidic residues" evidence="1">
    <location>
        <begin position="426"/>
        <end position="439"/>
    </location>
</feature>
<feature type="region of interest" description="Disordered" evidence="1">
    <location>
        <begin position="364"/>
        <end position="454"/>
    </location>
</feature>
<evidence type="ECO:0000256" key="1">
    <source>
        <dbReference type="SAM" id="MobiDB-lite"/>
    </source>
</evidence>
<dbReference type="EMBL" id="JAKWBI020000379">
    <property type="protein sequence ID" value="KAJ2895733.1"/>
    <property type="molecule type" value="Genomic_DNA"/>
</dbReference>
<proteinExistence type="predicted"/>
<dbReference type="AlphaFoldDB" id="A0AAD5RK29"/>
<feature type="compositionally biased region" description="Basic and acidic residues" evidence="1">
    <location>
        <begin position="212"/>
        <end position="251"/>
    </location>
</feature>
<feature type="compositionally biased region" description="Polar residues" evidence="1">
    <location>
        <begin position="327"/>
        <end position="339"/>
    </location>
</feature>
<protein>
    <submittedName>
        <fullName evidence="2">Uncharacterized protein</fullName>
    </submittedName>
</protein>